<reference evidence="10 11" key="1">
    <citation type="submission" date="2021-11" db="EMBL/GenBank/DDBJ databases">
        <title>Genomic of Niabella pedocola.</title>
        <authorList>
            <person name="Wu T."/>
        </authorList>
    </citation>
    <scope>NUCLEOTIDE SEQUENCE [LARGE SCALE GENOMIC DNA]</scope>
    <source>
        <strain evidence="10 11">JCM 31011</strain>
    </source>
</reference>
<keyword evidence="3" id="KW-1003">Cell membrane</keyword>
<comment type="subcellular location">
    <subcellularLocation>
        <location evidence="1">Cell membrane</location>
        <topology evidence="1">Multi-pass membrane protein</topology>
    </subcellularLocation>
</comment>
<dbReference type="PANTHER" id="PTHR33281:SF19">
    <property type="entry name" value="VOLTAGE-DEPENDENT ANION CHANNEL-FORMING PROTEIN YNEE"/>
    <property type="match status" value="1"/>
</dbReference>
<gene>
    <name evidence="10" type="ORF">LQ567_11435</name>
</gene>
<evidence type="ECO:0000256" key="8">
    <source>
        <dbReference type="ARBA" id="ARBA00034708"/>
    </source>
</evidence>
<keyword evidence="11" id="KW-1185">Reference proteome</keyword>
<dbReference type="EMBL" id="JAJNEC010000005">
    <property type="protein sequence ID" value="MCD2423376.1"/>
    <property type="molecule type" value="Genomic_DNA"/>
</dbReference>
<accession>A0ABS8PQP9</accession>
<feature type="transmembrane region" description="Helical" evidence="9">
    <location>
        <begin position="25"/>
        <end position="42"/>
    </location>
</feature>
<evidence type="ECO:0000256" key="9">
    <source>
        <dbReference type="SAM" id="Phobius"/>
    </source>
</evidence>
<protein>
    <submittedName>
        <fullName evidence="10">Bestrophin family protein</fullName>
    </submittedName>
</protein>
<evidence type="ECO:0000256" key="5">
    <source>
        <dbReference type="ARBA" id="ARBA00022989"/>
    </source>
</evidence>
<evidence type="ECO:0000256" key="6">
    <source>
        <dbReference type="ARBA" id="ARBA00023065"/>
    </source>
</evidence>
<feature type="transmembrane region" description="Helical" evidence="9">
    <location>
        <begin position="54"/>
        <end position="75"/>
    </location>
</feature>
<keyword evidence="4 9" id="KW-0812">Transmembrane</keyword>
<dbReference type="Proteomes" id="UP001199816">
    <property type="component" value="Unassembled WGS sequence"/>
</dbReference>
<dbReference type="PANTHER" id="PTHR33281">
    <property type="entry name" value="UPF0187 PROTEIN YNEE"/>
    <property type="match status" value="1"/>
</dbReference>
<name>A0ABS8PQP9_9BACT</name>
<sequence length="292" mass="33933">MTIYNSKEWFKSVFFVHKSDTFRKLVPYLVLMALLSWGIAYLELEYLKLSEKSWLRNINMVHNLLGFALSLLLVFRTNTAYDRWWEARRQWGTLTNVCRSLAIKLDAFLPREDKASRHFFRKSIPLFSQTLFSFLRSDYTTFMLDTVEHPGLDLEKKHGPNQVASMIFRYVTELYQTGKISGDQLIVLNNELQSLTDVAGACERIKNTPIPYSYSSFIKKFIVVYVFTLPIGFVFSMGYFVIAAVPFVFYVLASLELIAESIENPFGTDPDDLPLEQIVHNMRKHIHEVLHA</sequence>
<keyword evidence="5 9" id="KW-1133">Transmembrane helix</keyword>
<evidence type="ECO:0000256" key="2">
    <source>
        <dbReference type="ARBA" id="ARBA00022448"/>
    </source>
</evidence>
<organism evidence="10 11">
    <name type="scientific">Niabella pedocola</name>
    <dbReference type="NCBI Taxonomy" id="1752077"/>
    <lineage>
        <taxon>Bacteria</taxon>
        <taxon>Pseudomonadati</taxon>
        <taxon>Bacteroidota</taxon>
        <taxon>Chitinophagia</taxon>
        <taxon>Chitinophagales</taxon>
        <taxon>Chitinophagaceae</taxon>
        <taxon>Niabella</taxon>
    </lineage>
</organism>
<comment type="caution">
    <text evidence="10">The sequence shown here is derived from an EMBL/GenBank/DDBJ whole genome shotgun (WGS) entry which is preliminary data.</text>
</comment>
<keyword evidence="2" id="KW-0813">Transport</keyword>
<feature type="transmembrane region" description="Helical" evidence="9">
    <location>
        <begin position="222"/>
        <end position="252"/>
    </location>
</feature>
<evidence type="ECO:0000256" key="3">
    <source>
        <dbReference type="ARBA" id="ARBA00022475"/>
    </source>
</evidence>
<evidence type="ECO:0000256" key="1">
    <source>
        <dbReference type="ARBA" id="ARBA00004651"/>
    </source>
</evidence>
<evidence type="ECO:0000256" key="7">
    <source>
        <dbReference type="ARBA" id="ARBA00023136"/>
    </source>
</evidence>
<dbReference type="RefSeq" id="WP_231004639.1">
    <property type="nucleotide sequence ID" value="NZ_JAJNEC010000005.1"/>
</dbReference>
<comment type="similarity">
    <text evidence="8">Belongs to the anion channel-forming bestrophin (TC 1.A.46) family.</text>
</comment>
<keyword evidence="6" id="KW-0406">Ion transport</keyword>
<evidence type="ECO:0000256" key="4">
    <source>
        <dbReference type="ARBA" id="ARBA00022692"/>
    </source>
</evidence>
<keyword evidence="7 9" id="KW-0472">Membrane</keyword>
<dbReference type="Pfam" id="PF25539">
    <property type="entry name" value="Bestrophin_2"/>
    <property type="match status" value="1"/>
</dbReference>
<proteinExistence type="inferred from homology"/>
<dbReference type="InterPro" id="IPR044669">
    <property type="entry name" value="YneE/VCCN1/2-like"/>
</dbReference>
<evidence type="ECO:0000313" key="10">
    <source>
        <dbReference type="EMBL" id="MCD2423376.1"/>
    </source>
</evidence>
<evidence type="ECO:0000313" key="11">
    <source>
        <dbReference type="Proteomes" id="UP001199816"/>
    </source>
</evidence>